<feature type="region of interest" description="Disordered" evidence="1">
    <location>
        <begin position="75"/>
        <end position="97"/>
    </location>
</feature>
<name>A0A7S2Q4D5_9STRA</name>
<organism evidence="2">
    <name type="scientific">Skeletonema marinoi</name>
    <dbReference type="NCBI Taxonomy" id="267567"/>
    <lineage>
        <taxon>Eukaryota</taxon>
        <taxon>Sar</taxon>
        <taxon>Stramenopiles</taxon>
        <taxon>Ochrophyta</taxon>
        <taxon>Bacillariophyta</taxon>
        <taxon>Coscinodiscophyceae</taxon>
        <taxon>Thalassiosirophycidae</taxon>
        <taxon>Thalassiosirales</taxon>
        <taxon>Skeletonemataceae</taxon>
        <taxon>Skeletonema</taxon>
        <taxon>Skeletonema marinoi-dohrnii complex</taxon>
    </lineage>
</organism>
<proteinExistence type="predicted"/>
<reference evidence="2" key="1">
    <citation type="submission" date="2021-01" db="EMBL/GenBank/DDBJ databases">
        <authorList>
            <person name="Corre E."/>
            <person name="Pelletier E."/>
            <person name="Niang G."/>
            <person name="Scheremetjew M."/>
            <person name="Finn R."/>
            <person name="Kale V."/>
            <person name="Holt S."/>
            <person name="Cochrane G."/>
            <person name="Meng A."/>
            <person name="Brown T."/>
            <person name="Cohen L."/>
        </authorList>
    </citation>
    <scope>NUCLEOTIDE SEQUENCE</scope>
    <source>
        <strain evidence="2">SM1012Den-03</strain>
    </source>
</reference>
<dbReference type="AlphaFoldDB" id="A0A7S2Q4D5"/>
<dbReference type="EMBL" id="HBGZ01033319">
    <property type="protein sequence ID" value="CAD9632327.1"/>
    <property type="molecule type" value="Transcribed_RNA"/>
</dbReference>
<gene>
    <name evidence="2" type="ORF">SMAR0320_LOCUS23865</name>
</gene>
<protein>
    <submittedName>
        <fullName evidence="2">Uncharacterized protein</fullName>
    </submittedName>
</protein>
<feature type="region of interest" description="Disordered" evidence="1">
    <location>
        <begin position="205"/>
        <end position="240"/>
    </location>
</feature>
<evidence type="ECO:0000256" key="1">
    <source>
        <dbReference type="SAM" id="MobiDB-lite"/>
    </source>
</evidence>
<accession>A0A7S2Q4D5</accession>
<evidence type="ECO:0000313" key="2">
    <source>
        <dbReference type="EMBL" id="CAD9632327.1"/>
    </source>
</evidence>
<sequence length="240" mass="27571">MDYQQQLALFPCLPSPASRVVNSTNKRVRMNPTVLVHDIIGLKSLTKQKKSKLFYTKDDYNMTVLEIKAIVLTNQPPETPNTTSCTGEEDNNSSNSSMLADEADDFLRGIELQMYPQRFQNKLVARKALLKYQTYLHEKRTKMTPEQKAEAMRKASEKLSTWSHLVAQETARLDSIRAYDRDYLIPLNRVPVQFSTYPDLTFQRKGSEDQQVPRVTSEDRPYPFKKARAAEDEALPLPLP</sequence>